<gene>
    <name evidence="2" type="ORF">FOL47_005318</name>
</gene>
<evidence type="ECO:0000313" key="3">
    <source>
        <dbReference type="Proteomes" id="UP000591131"/>
    </source>
</evidence>
<dbReference type="EMBL" id="JAAPAO010000298">
    <property type="protein sequence ID" value="KAF4664058.1"/>
    <property type="molecule type" value="Genomic_DNA"/>
</dbReference>
<protein>
    <submittedName>
        <fullName evidence="2">Uncharacterized protein</fullName>
    </submittedName>
</protein>
<proteinExistence type="predicted"/>
<organism evidence="2 3">
    <name type="scientific">Perkinsus chesapeaki</name>
    <name type="common">Clam parasite</name>
    <name type="synonym">Perkinsus andrewsi</name>
    <dbReference type="NCBI Taxonomy" id="330153"/>
    <lineage>
        <taxon>Eukaryota</taxon>
        <taxon>Sar</taxon>
        <taxon>Alveolata</taxon>
        <taxon>Perkinsozoa</taxon>
        <taxon>Perkinsea</taxon>
        <taxon>Perkinsida</taxon>
        <taxon>Perkinsidae</taxon>
        <taxon>Perkinsus</taxon>
    </lineage>
</organism>
<sequence length="594" mass="68957">MSSPSRRSMATLRRVSPRAVRACVPRREVEKKWHNLGEFTMTESDNAAFRDTRARDTVALNTITKYGTSEPEPIDWKRWEKEITHKELVTSLKSFYTQNMQMLDDFAQEDHKKAVKDVCGSWELFDEAVVSCEDSVKTSEQIVKNGARALYISFNNPPISHATTSEWLDADQYWQAFVEKHMYHANYLNALAEDPESAEYIKGIEDTTMKQWHTWDDRGVTNHNNKYLYQRPSFEYYDLYRGPLIEHMIFYLTKTGGDARTFPELMPHQWFAEIYNNRFEMYSVLQRRRRAFQESSLSREAHLDLAPAHMDSDGEQYYERLLSREGSMVELSAARLMGNFIFLNDAAIPVQTQSALLRVTQERPNGKFYSLGDDVNCLFYVPADAAVGEEVCPVEAFNTFMDYIKLTGRRFNPGYSQALNIFHRTLETRKPGLNGRWFQVEGESQADAFLRRLKSDDPHKPVYNEYVAELKERWANKKEIADKDVMAKLIDVEQKYRKECYDFDTLLMSMNEEVSAEVKEKAPEYESLMDNDGMTHMMADGSIVAIDIETREGLGNQQQLLSRMTEFEASKDKFAENVNHTKTGLDTKRPQQPQ</sequence>
<evidence type="ECO:0000313" key="2">
    <source>
        <dbReference type="EMBL" id="KAF4664058.1"/>
    </source>
</evidence>
<dbReference type="OrthoDB" id="446168at2759"/>
<feature type="region of interest" description="Disordered" evidence="1">
    <location>
        <begin position="572"/>
        <end position="594"/>
    </location>
</feature>
<reference evidence="2 3" key="1">
    <citation type="submission" date="2020-04" db="EMBL/GenBank/DDBJ databases">
        <title>Perkinsus chesapeaki whole genome sequence.</title>
        <authorList>
            <person name="Bogema D.R."/>
        </authorList>
    </citation>
    <scope>NUCLEOTIDE SEQUENCE [LARGE SCALE GENOMIC DNA]</scope>
    <source>
        <strain evidence="2">ATCC PRA-425</strain>
    </source>
</reference>
<keyword evidence="3" id="KW-1185">Reference proteome</keyword>
<name>A0A7J6LXN0_PERCH</name>
<dbReference type="Proteomes" id="UP000591131">
    <property type="component" value="Unassembled WGS sequence"/>
</dbReference>
<accession>A0A7J6LXN0</accession>
<dbReference type="AlphaFoldDB" id="A0A7J6LXN0"/>
<comment type="caution">
    <text evidence="2">The sequence shown here is derived from an EMBL/GenBank/DDBJ whole genome shotgun (WGS) entry which is preliminary data.</text>
</comment>
<feature type="compositionally biased region" description="Basic and acidic residues" evidence="1">
    <location>
        <begin position="583"/>
        <end position="594"/>
    </location>
</feature>
<evidence type="ECO:0000256" key="1">
    <source>
        <dbReference type="SAM" id="MobiDB-lite"/>
    </source>
</evidence>